<reference evidence="1" key="1">
    <citation type="journal article" date="2021" name="New Phytol.">
        <title>Evolutionary innovations through gain and loss of genes in the ectomycorrhizal Boletales.</title>
        <authorList>
            <person name="Wu G."/>
            <person name="Miyauchi S."/>
            <person name="Morin E."/>
            <person name="Kuo A."/>
            <person name="Drula E."/>
            <person name="Varga T."/>
            <person name="Kohler A."/>
            <person name="Feng B."/>
            <person name="Cao Y."/>
            <person name="Lipzen A."/>
            <person name="Daum C."/>
            <person name="Hundley H."/>
            <person name="Pangilinan J."/>
            <person name="Johnson J."/>
            <person name="Barry K."/>
            <person name="LaButti K."/>
            <person name="Ng V."/>
            <person name="Ahrendt S."/>
            <person name="Min B."/>
            <person name="Choi I.G."/>
            <person name="Park H."/>
            <person name="Plett J.M."/>
            <person name="Magnuson J."/>
            <person name="Spatafora J.W."/>
            <person name="Nagy L.G."/>
            <person name="Henrissat B."/>
            <person name="Grigoriev I.V."/>
            <person name="Yang Z.L."/>
            <person name="Xu J."/>
            <person name="Martin F.M."/>
        </authorList>
    </citation>
    <scope>NUCLEOTIDE SEQUENCE</scope>
    <source>
        <strain evidence="1">KUC20120723A-06</strain>
    </source>
</reference>
<accession>A0ACB8B931</accession>
<evidence type="ECO:0000313" key="1">
    <source>
        <dbReference type="EMBL" id="KAH7922177.1"/>
    </source>
</evidence>
<sequence>MNTMDSSAHHHVVQSTLTPVSSSRRHPRENETEAQRQKREKAAERQRRKRERDRTVNNLNAIMAFTQAPEPQPQQTLPPSPQQSSQNFAGQELTPEELQRRERVRAAARDRQRKHRQQVKQRKMRELGLEMTNEIMSGMDEAHFRVTSEGQYHPVPLPHEMQHHEHPMNQQDPPPFPPQLTGGQSFASTLLLSFSCAPLLKQHLLRTLSMTSDELASLEPIIADAWDQWDHQRRMHYAQAAQQVANATKDGSMPGPSNATYPGVEMTDGTVNGFGDPSQPHASEFRARFHRSLAVPSPFRAFTADASATATTSTPTSTGSGPSSDPIDPHLTTVVVGDGRQKVTLDPDFGQAKGEAEGVVGRLERS</sequence>
<comment type="caution">
    <text evidence="1">The sequence shown here is derived from an EMBL/GenBank/DDBJ whole genome shotgun (WGS) entry which is preliminary data.</text>
</comment>
<dbReference type="Proteomes" id="UP000790709">
    <property type="component" value="Unassembled WGS sequence"/>
</dbReference>
<dbReference type="EMBL" id="MU266495">
    <property type="protein sequence ID" value="KAH7922177.1"/>
    <property type="molecule type" value="Genomic_DNA"/>
</dbReference>
<gene>
    <name evidence="1" type="ORF">BV22DRAFT_1114023</name>
</gene>
<evidence type="ECO:0000313" key="2">
    <source>
        <dbReference type="Proteomes" id="UP000790709"/>
    </source>
</evidence>
<organism evidence="1 2">
    <name type="scientific">Leucogyrophana mollusca</name>
    <dbReference type="NCBI Taxonomy" id="85980"/>
    <lineage>
        <taxon>Eukaryota</taxon>
        <taxon>Fungi</taxon>
        <taxon>Dikarya</taxon>
        <taxon>Basidiomycota</taxon>
        <taxon>Agaricomycotina</taxon>
        <taxon>Agaricomycetes</taxon>
        <taxon>Agaricomycetidae</taxon>
        <taxon>Boletales</taxon>
        <taxon>Boletales incertae sedis</taxon>
        <taxon>Leucogyrophana</taxon>
    </lineage>
</organism>
<name>A0ACB8B931_9AGAM</name>
<keyword evidence="2" id="KW-1185">Reference proteome</keyword>
<proteinExistence type="predicted"/>
<protein>
    <submittedName>
        <fullName evidence="1">Uncharacterized protein</fullName>
    </submittedName>
</protein>